<evidence type="ECO:0000313" key="2">
    <source>
        <dbReference type="Proteomes" id="UP001235939"/>
    </source>
</evidence>
<protein>
    <submittedName>
        <fullName evidence="1">Uncharacterized protein</fullName>
    </submittedName>
</protein>
<dbReference type="Proteomes" id="UP001235939">
    <property type="component" value="Chromosome 20"/>
</dbReference>
<accession>A0ABY6LMA0</accession>
<keyword evidence="2" id="KW-1185">Reference proteome</keyword>
<reference evidence="1 2" key="1">
    <citation type="submission" date="2022-01" db="EMBL/GenBank/DDBJ databases">
        <title>A chromosomal length assembly of Cordylochernes scorpioides.</title>
        <authorList>
            <person name="Zeh D."/>
            <person name="Zeh J."/>
        </authorList>
    </citation>
    <scope>NUCLEOTIDE SEQUENCE [LARGE SCALE GENOMIC DNA]</scope>
    <source>
        <strain evidence="1">IN4F17</strain>
        <tissue evidence="1">Whole Body</tissue>
    </source>
</reference>
<sequence>MAHLDTDVDGGQQGRLQLHVIHTEHLDDLALFYGKDILLLVEEGSPLLKGHFGSETRCCPLREFVPKSQVHYKERRSCYTSDSVLRGFTEYAKMEQEKKCSESGGKIKKRASPRSYT</sequence>
<dbReference type="EMBL" id="CP092882">
    <property type="protein sequence ID" value="UYV81317.1"/>
    <property type="molecule type" value="Genomic_DNA"/>
</dbReference>
<gene>
    <name evidence="1" type="ORF">LAZ67_20000754</name>
</gene>
<name>A0ABY6LMA0_9ARAC</name>
<proteinExistence type="predicted"/>
<organism evidence="1 2">
    <name type="scientific">Cordylochernes scorpioides</name>
    <dbReference type="NCBI Taxonomy" id="51811"/>
    <lineage>
        <taxon>Eukaryota</taxon>
        <taxon>Metazoa</taxon>
        <taxon>Ecdysozoa</taxon>
        <taxon>Arthropoda</taxon>
        <taxon>Chelicerata</taxon>
        <taxon>Arachnida</taxon>
        <taxon>Pseudoscorpiones</taxon>
        <taxon>Cheliferoidea</taxon>
        <taxon>Chernetidae</taxon>
        <taxon>Cordylochernes</taxon>
    </lineage>
</organism>
<evidence type="ECO:0000313" key="1">
    <source>
        <dbReference type="EMBL" id="UYV81317.1"/>
    </source>
</evidence>